<gene>
    <name evidence="1" type="ORF">CK936_33455</name>
</gene>
<reference evidence="1 2" key="1">
    <citation type="submission" date="2017-08" db="EMBL/GenBank/DDBJ databases">
        <title>Genome sequence of Streptomyces albireticuli NRRL B-1670.</title>
        <authorList>
            <person name="Graham D.E."/>
            <person name="Mahan K.M."/>
            <person name="Klingeman D.M."/>
            <person name="Hettich R.L."/>
            <person name="Parry R.J."/>
            <person name="Spain J.C."/>
        </authorList>
    </citation>
    <scope>NUCLEOTIDE SEQUENCE [LARGE SCALE GENOMIC DNA]</scope>
    <source>
        <strain evidence="1 2">NRRL B-1670</strain>
    </source>
</reference>
<dbReference type="AlphaFoldDB" id="A0A2A2CZU3"/>
<proteinExistence type="predicted"/>
<keyword evidence="2" id="KW-1185">Reference proteome</keyword>
<feature type="non-terminal residue" evidence="1">
    <location>
        <position position="154"/>
    </location>
</feature>
<evidence type="ECO:0000313" key="2">
    <source>
        <dbReference type="Proteomes" id="UP000218944"/>
    </source>
</evidence>
<sequence length="154" mass="16605">MPDPTTLRDLESFAQVLAGELPGRWTSQYHRHAEYSDQFPVAEDVWDMNLVSGAIAEYVLGHDAVLTRDDGARLYVTGRPGHPDEYLVGAIAPTGFEPEAFLGVQEPDGIAVPDDPFRAAEDIASDLLPRYEKAAAQVQHNAAHPRAGAGAGGR</sequence>
<protein>
    <submittedName>
        <fullName evidence="1">Uncharacterized protein</fullName>
    </submittedName>
</protein>
<name>A0A2A2CZU3_9ACTN</name>
<dbReference type="EMBL" id="NSJV01000637">
    <property type="protein sequence ID" value="PAU44686.1"/>
    <property type="molecule type" value="Genomic_DNA"/>
</dbReference>
<accession>A0A2A2CZU3</accession>
<evidence type="ECO:0000313" key="1">
    <source>
        <dbReference type="EMBL" id="PAU44686.1"/>
    </source>
</evidence>
<dbReference type="Proteomes" id="UP000218944">
    <property type="component" value="Unassembled WGS sequence"/>
</dbReference>
<organism evidence="1 2">
    <name type="scientific">Streptomyces albireticuli</name>
    <dbReference type="NCBI Taxonomy" id="1940"/>
    <lineage>
        <taxon>Bacteria</taxon>
        <taxon>Bacillati</taxon>
        <taxon>Actinomycetota</taxon>
        <taxon>Actinomycetes</taxon>
        <taxon>Kitasatosporales</taxon>
        <taxon>Streptomycetaceae</taxon>
        <taxon>Streptomyces</taxon>
    </lineage>
</organism>
<comment type="caution">
    <text evidence="1">The sequence shown here is derived from an EMBL/GenBank/DDBJ whole genome shotgun (WGS) entry which is preliminary data.</text>
</comment>